<accession>A0ABD3WM58</accession>
<keyword evidence="5" id="KW-0547">Nucleotide-binding</keyword>
<keyword evidence="8" id="KW-0206">Cytoskeleton</keyword>
<dbReference type="SUPFAM" id="SSF53067">
    <property type="entry name" value="Actin-like ATPase domain"/>
    <property type="match status" value="2"/>
</dbReference>
<evidence type="ECO:0000256" key="3">
    <source>
        <dbReference type="ARBA" id="ARBA00006752"/>
    </source>
</evidence>
<dbReference type="Gene3D" id="3.30.420.40">
    <property type="match status" value="2"/>
</dbReference>
<dbReference type="InterPro" id="IPR020902">
    <property type="entry name" value="Actin/actin-like_CS"/>
</dbReference>
<evidence type="ECO:0000256" key="7">
    <source>
        <dbReference type="ARBA" id="ARBA00022840"/>
    </source>
</evidence>
<keyword evidence="12" id="KW-1185">Reference proteome</keyword>
<organism evidence="11 12">
    <name type="scientific">Sinanodonta woodiana</name>
    <name type="common">Chinese pond mussel</name>
    <name type="synonym">Anodonta woodiana</name>
    <dbReference type="NCBI Taxonomy" id="1069815"/>
    <lineage>
        <taxon>Eukaryota</taxon>
        <taxon>Metazoa</taxon>
        <taxon>Spiralia</taxon>
        <taxon>Lophotrochozoa</taxon>
        <taxon>Mollusca</taxon>
        <taxon>Bivalvia</taxon>
        <taxon>Autobranchia</taxon>
        <taxon>Heteroconchia</taxon>
        <taxon>Palaeoheterodonta</taxon>
        <taxon>Unionida</taxon>
        <taxon>Unionoidea</taxon>
        <taxon>Unionidae</taxon>
        <taxon>Unioninae</taxon>
        <taxon>Sinanodonta</taxon>
    </lineage>
</organism>
<evidence type="ECO:0000256" key="8">
    <source>
        <dbReference type="ARBA" id="ARBA00023212"/>
    </source>
</evidence>
<comment type="function">
    <text evidence="1">Actins are highly conserved proteins that are involved in various types of cell motility and are ubiquitously expressed in all eukaryotic cells.</text>
</comment>
<comment type="similarity">
    <text evidence="3 10">Belongs to the actin family.</text>
</comment>
<protein>
    <recommendedName>
        <fullName evidence="13">Actin</fullName>
    </recommendedName>
</protein>
<comment type="catalytic activity">
    <reaction evidence="9">
        <text>ATP + H2O = ADP + phosphate + H(+)</text>
        <dbReference type="Rhea" id="RHEA:13065"/>
        <dbReference type="ChEBI" id="CHEBI:15377"/>
        <dbReference type="ChEBI" id="CHEBI:15378"/>
        <dbReference type="ChEBI" id="CHEBI:30616"/>
        <dbReference type="ChEBI" id="CHEBI:43474"/>
        <dbReference type="ChEBI" id="CHEBI:456216"/>
    </reaction>
</comment>
<evidence type="ECO:0000256" key="2">
    <source>
        <dbReference type="ARBA" id="ARBA00004245"/>
    </source>
</evidence>
<evidence type="ECO:0000313" key="12">
    <source>
        <dbReference type="Proteomes" id="UP001634394"/>
    </source>
</evidence>
<dbReference type="PROSITE" id="PS01132">
    <property type="entry name" value="ACTINS_ACT_LIKE"/>
    <property type="match status" value="1"/>
</dbReference>
<reference evidence="11 12" key="1">
    <citation type="submission" date="2024-11" db="EMBL/GenBank/DDBJ databases">
        <title>Chromosome-level genome assembly of the freshwater bivalve Anodonta woodiana.</title>
        <authorList>
            <person name="Chen X."/>
        </authorList>
    </citation>
    <scope>NUCLEOTIDE SEQUENCE [LARGE SCALE GENOMIC DNA]</scope>
    <source>
        <strain evidence="11">MN2024</strain>
        <tissue evidence="11">Gills</tissue>
    </source>
</reference>
<dbReference type="Gene3D" id="3.90.640.10">
    <property type="entry name" value="Actin, Chain A, domain 4"/>
    <property type="match status" value="1"/>
</dbReference>
<dbReference type="InterPro" id="IPR004001">
    <property type="entry name" value="Actin_CS"/>
</dbReference>
<evidence type="ECO:0000313" key="11">
    <source>
        <dbReference type="EMBL" id="KAL3875061.1"/>
    </source>
</evidence>
<keyword evidence="6" id="KW-0378">Hydrolase</keyword>
<dbReference type="EMBL" id="JBJQND010000006">
    <property type="protein sequence ID" value="KAL3875061.1"/>
    <property type="molecule type" value="Genomic_DNA"/>
</dbReference>
<sequence>MSFYKDDISAVVIDNGSDICKAGIAGNDSPRAFFPAITGRPRYDVAAARIGYKDFYVGDEAQSKREILSIKYPIERGIVTDWGDMERIWHHTLYNELKVAPEEHPLMLTEAPLNPKSNREKMIQVIFEKFNTPAFYVAIPAVLSLYESGRLAGIVFDSGDGVSHVVSISEGHAHPCAIDRINLAGTDLSAYLKRILDERGYSFSESSELQIIREIKERLCYCALDFDKEMSSAASNSSVEKSYELPDGGVITIGNERFRCPEVLFQPSLIGMESSGIHELVHNSVMKSDIDVRSYLYQNIVLSGGSTMFPGLANRLQKEMTDIVPSEFKVKIIAPPERRCSVWIGGSILASLSTFSERWISKQEYEESGPGIVHKKCF</sequence>
<evidence type="ECO:0000256" key="5">
    <source>
        <dbReference type="ARBA" id="ARBA00022741"/>
    </source>
</evidence>
<evidence type="ECO:0000256" key="1">
    <source>
        <dbReference type="ARBA" id="ARBA00003520"/>
    </source>
</evidence>
<dbReference type="FunFam" id="3.30.420.40:FF:000058">
    <property type="entry name" value="Putative actin-related protein 5"/>
    <property type="match status" value="1"/>
</dbReference>
<dbReference type="PANTHER" id="PTHR11937">
    <property type="entry name" value="ACTIN"/>
    <property type="match status" value="1"/>
</dbReference>
<dbReference type="PRINTS" id="PR00190">
    <property type="entry name" value="ACTIN"/>
</dbReference>
<evidence type="ECO:0000256" key="6">
    <source>
        <dbReference type="ARBA" id="ARBA00022801"/>
    </source>
</evidence>
<dbReference type="FunFam" id="3.30.420.40:FF:000218">
    <property type="entry name" value="actin, alpha sarcomeric/skeletal-like"/>
    <property type="match status" value="1"/>
</dbReference>
<comment type="caution">
    <text evidence="11">The sequence shown here is derived from an EMBL/GenBank/DDBJ whole genome shotgun (WGS) entry which is preliminary data.</text>
</comment>
<dbReference type="GO" id="GO:0016787">
    <property type="term" value="F:hydrolase activity"/>
    <property type="evidence" value="ECO:0007669"/>
    <property type="project" value="UniProtKB-KW"/>
</dbReference>
<dbReference type="Proteomes" id="UP001634394">
    <property type="component" value="Unassembled WGS sequence"/>
</dbReference>
<dbReference type="PROSITE" id="PS00432">
    <property type="entry name" value="ACTINS_2"/>
    <property type="match status" value="1"/>
</dbReference>
<evidence type="ECO:0000256" key="9">
    <source>
        <dbReference type="ARBA" id="ARBA00049360"/>
    </source>
</evidence>
<proteinExistence type="inferred from homology"/>
<keyword evidence="4" id="KW-0963">Cytoplasm</keyword>
<evidence type="ECO:0000256" key="4">
    <source>
        <dbReference type="ARBA" id="ARBA00022490"/>
    </source>
</evidence>
<comment type="subcellular location">
    <subcellularLocation>
        <location evidence="2">Cytoplasm</location>
        <location evidence="2">Cytoskeleton</location>
    </subcellularLocation>
</comment>
<evidence type="ECO:0008006" key="13">
    <source>
        <dbReference type="Google" id="ProtNLM"/>
    </source>
</evidence>
<keyword evidence="7" id="KW-0067">ATP-binding</keyword>
<dbReference type="FunFam" id="3.90.640.10:FF:000047">
    <property type="entry name" value="Actin, alpha skeletal muscle"/>
    <property type="match status" value="1"/>
</dbReference>
<dbReference type="AlphaFoldDB" id="A0ABD3WM58"/>
<gene>
    <name evidence="11" type="ORF">ACJMK2_037999</name>
</gene>
<dbReference type="InterPro" id="IPR043129">
    <property type="entry name" value="ATPase_NBD"/>
</dbReference>
<dbReference type="FunFam" id="3.30.420.40:FF:000291">
    <property type="entry name" value="Actin, alpha skeletal muscle"/>
    <property type="match status" value="1"/>
</dbReference>
<name>A0ABD3WM58_SINWO</name>
<dbReference type="InterPro" id="IPR004000">
    <property type="entry name" value="Actin"/>
</dbReference>
<dbReference type="GO" id="GO:0005524">
    <property type="term" value="F:ATP binding"/>
    <property type="evidence" value="ECO:0007669"/>
    <property type="project" value="UniProtKB-KW"/>
</dbReference>
<dbReference type="GO" id="GO:0005856">
    <property type="term" value="C:cytoskeleton"/>
    <property type="evidence" value="ECO:0007669"/>
    <property type="project" value="UniProtKB-SubCell"/>
</dbReference>
<evidence type="ECO:0000256" key="10">
    <source>
        <dbReference type="RuleBase" id="RU000487"/>
    </source>
</evidence>
<dbReference type="SMART" id="SM00268">
    <property type="entry name" value="ACTIN"/>
    <property type="match status" value="1"/>
</dbReference>
<dbReference type="Pfam" id="PF00022">
    <property type="entry name" value="Actin"/>
    <property type="match status" value="1"/>
</dbReference>